<evidence type="ECO:0000313" key="5">
    <source>
        <dbReference type="Proteomes" id="UP000481360"/>
    </source>
</evidence>
<keyword evidence="1" id="KW-0285">Flavoprotein</keyword>
<proteinExistence type="predicted"/>
<name>A0A7C9RXK2_9PSEU</name>
<keyword evidence="2" id="KW-0274">FAD</keyword>
<dbReference type="SUPFAM" id="SSF55103">
    <property type="entry name" value="FAD-linked oxidases, C-terminal domain"/>
    <property type="match status" value="1"/>
</dbReference>
<dbReference type="InterPro" id="IPR036318">
    <property type="entry name" value="FAD-bd_PCMH-like_sf"/>
</dbReference>
<dbReference type="Pfam" id="PF01565">
    <property type="entry name" value="FAD_binding_4"/>
    <property type="match status" value="1"/>
</dbReference>
<dbReference type="AlphaFoldDB" id="A0A7C9RXK2"/>
<evidence type="ECO:0000259" key="3">
    <source>
        <dbReference type="PROSITE" id="PS51387"/>
    </source>
</evidence>
<accession>A0A7C9RXK2</accession>
<dbReference type="RefSeq" id="WP_166054075.1">
    <property type="nucleotide sequence ID" value="NZ_JAAMPJ010000015.1"/>
</dbReference>
<protein>
    <submittedName>
        <fullName evidence="4">FAD-binding protein</fullName>
    </submittedName>
</protein>
<organism evidence="4 5">
    <name type="scientific">Lentzea alba</name>
    <dbReference type="NCBI Taxonomy" id="2714351"/>
    <lineage>
        <taxon>Bacteria</taxon>
        <taxon>Bacillati</taxon>
        <taxon>Actinomycetota</taxon>
        <taxon>Actinomycetes</taxon>
        <taxon>Pseudonocardiales</taxon>
        <taxon>Pseudonocardiaceae</taxon>
        <taxon>Lentzea</taxon>
    </lineage>
</organism>
<dbReference type="Gene3D" id="3.30.465.10">
    <property type="match status" value="1"/>
</dbReference>
<sequence>MTALCPSTVDELGAAIAETAATHPRLLITGNGTAEGWGAPARPADATVDTTGLTGVIRYSPADMTIAVRAGTPLAIVQQVVREHGQRVALDPARAAQDATVGGLLATADAGPLRTSHGSLRDLVIGTTVVLADGTTARSGGHVIKNVAGYDLAKLFHGSLGTLGVVAEVVLRLHPAPRAVTTVRVPASAEHGFQVATHLVTSGVEAAALEWCAGPDDRLLVRLEGTPDGVADRVREVSADGATVLTDDEACEEWSAVAATAVGEPGDTVVRFGALPAAGPAALGKIRAFADDLGLGVTISSSVPAGVHTVRVHGGAARAHSHLLAALHDDHHANVTVLRRDGLHTSSAWGPPPSAIRVMRAVKHRFDPTCRFGAGRFDGWLDDEKGLS</sequence>
<dbReference type="EMBL" id="JAAMPJ010000015">
    <property type="protein sequence ID" value="NGY65270.1"/>
    <property type="molecule type" value="Genomic_DNA"/>
</dbReference>
<dbReference type="PROSITE" id="PS51387">
    <property type="entry name" value="FAD_PCMH"/>
    <property type="match status" value="1"/>
</dbReference>
<keyword evidence="5" id="KW-1185">Reference proteome</keyword>
<dbReference type="PANTHER" id="PTHR11748">
    <property type="entry name" value="D-LACTATE DEHYDROGENASE"/>
    <property type="match status" value="1"/>
</dbReference>
<dbReference type="PANTHER" id="PTHR11748:SF103">
    <property type="entry name" value="GLYCOLATE OXIDASE SUBUNIT GLCE"/>
    <property type="match status" value="1"/>
</dbReference>
<evidence type="ECO:0000256" key="2">
    <source>
        <dbReference type="ARBA" id="ARBA00022827"/>
    </source>
</evidence>
<dbReference type="InterPro" id="IPR016164">
    <property type="entry name" value="FAD-linked_Oxase-like_C"/>
</dbReference>
<dbReference type="InterPro" id="IPR016166">
    <property type="entry name" value="FAD-bd_PCMH"/>
</dbReference>
<evidence type="ECO:0000313" key="4">
    <source>
        <dbReference type="EMBL" id="NGY65270.1"/>
    </source>
</evidence>
<gene>
    <name evidence="4" type="ORF">G7043_40885</name>
</gene>
<feature type="domain" description="FAD-binding PCMH-type" evidence="3">
    <location>
        <begin position="1"/>
        <end position="176"/>
    </location>
</feature>
<dbReference type="InterPro" id="IPR016169">
    <property type="entry name" value="FAD-bd_PCMH_sub2"/>
</dbReference>
<dbReference type="GO" id="GO:0071949">
    <property type="term" value="F:FAD binding"/>
    <property type="evidence" value="ECO:0007669"/>
    <property type="project" value="InterPro"/>
</dbReference>
<comment type="caution">
    <text evidence="4">The sequence shown here is derived from an EMBL/GenBank/DDBJ whole genome shotgun (WGS) entry which is preliminary data.</text>
</comment>
<dbReference type="SUPFAM" id="SSF56176">
    <property type="entry name" value="FAD-binding/transporter-associated domain-like"/>
    <property type="match status" value="1"/>
</dbReference>
<evidence type="ECO:0000256" key="1">
    <source>
        <dbReference type="ARBA" id="ARBA00022630"/>
    </source>
</evidence>
<dbReference type="Proteomes" id="UP000481360">
    <property type="component" value="Unassembled WGS sequence"/>
</dbReference>
<dbReference type="GO" id="GO:0003824">
    <property type="term" value="F:catalytic activity"/>
    <property type="evidence" value="ECO:0007669"/>
    <property type="project" value="InterPro"/>
</dbReference>
<dbReference type="InterPro" id="IPR006094">
    <property type="entry name" value="Oxid_FAD_bind_N"/>
</dbReference>
<reference evidence="4 5" key="1">
    <citation type="submission" date="2020-03" db="EMBL/GenBank/DDBJ databases">
        <title>Isolation and identification of active actinomycetes.</title>
        <authorList>
            <person name="Sun X."/>
        </authorList>
    </citation>
    <scope>NUCLEOTIDE SEQUENCE [LARGE SCALE GENOMIC DNA]</scope>
    <source>
        <strain evidence="4 5">NEAU-D13</strain>
    </source>
</reference>